<dbReference type="EC" id="2.1.1.72" evidence="1"/>
<sequence length="1239" mass="140855">MNTANIKKYAPKARARFIDTMTRQAARVGISPDGKGGALIAPLEQKGDVLVMTAQDGQTHTVPAHLKGAREALAAWVQRDGFTQAIEQAAYSWFNRLCAIRYMEIHGYLDHGRRVLSGADGEAGQFQILEECLEVDLPGLDTARVRELKLDGTQDETLYRELLLAQCHALHAAMPFLFEPLDDASELLLPNNLTKTDSLIRELVKAIPEEDWQDVEVIGWLYQFYISEKKDQVIGKVVKSEDIPAATQLFTPNWIVQYLVQNSVGRQWLQTYPGSPLKGQMPYYIEPAEQEPEVQAQLDAITPASLDPETIKVLDPACGSGHILVEAYNVLKAIYEERGYRTRDIPKLILENNLFGLDIDDRAAQLAGFALLMKAREDDRRILTRLVDNKVRLNVLAMQSSQHLDANTLWRDLNLTGDWHQGQSQSLFDSEQQDLSSNDATYKLIADLIERFQDAKTFGSLIEVPNEWEVPLKALLEELSELTNSGDMMQKAAAQRLVPIVQQAWVLAQRYEAVVANPPYMGSKGMNKALKDYAKKAYPNSKSDLFAIFMEHAFSLLAPLGYNAQINMQSWMFLSSYEKLREWLLDNTTIITMAHLGGRAFDSISGEVVSATAFVMEKIAKPDYQGAYLRLVDGKSEAEKKGTLLEAIQRSDCGWFYNAKPDDFKKIPGSPVAYWASDKMFSNFNLPKLRDVADAKQGMATSDNERFLRFWHEVSIRNCVFDCSSSEESKNRKEKWYPYNKGGGFRRWFGNNEYVVNWKNNGEELKEFVEEINKLRPGGRLKNQGYYFLENITYSSLSSGYFSARYNPPGFLFDTKGSCVFPKKVSKHGVLSLLNSKVAQEFLYILCPTLDYSSIGINSMPVSIPRNSFHAERLINISKNDWNYFETSWEFKSHPLITKGVVKNSLQECYSIARKEWEGMVFQAMDLEVKNNILFIEEYGLENEILPKVSLEDITLTCNPYHRYGGSRSKEEFEEMLQCDTFDELVSYAIGCMMGRYSLDKPGLILASQGETVRDYIAQIPEPSFAPDDNAIIPLTDQEWFADDTTNRFRDFVRTVWGDDSLPNGRSALQENLEFVAESLCLHAIKPKKGEAALETIRRYLSTQFFKDHLRTYKKRPIYWLFSSGKQKAFECLVYLHRYNESTLAEMRTAYVIPLTTKLASYVEKLEQDKDASTSAAEAKSIEKELSKLYKQQAELNTFDEKLRHYADQRISLDLDDGVKVNYGKFGDLLADVKAVTGK</sequence>
<accession>A0ABX2B8V1</accession>
<protein>
    <recommendedName>
        <fullName evidence="1">site-specific DNA-methyltransferase (adenine-specific)</fullName>
        <ecNumber evidence="1">2.1.1.72</ecNumber>
    </recommendedName>
</protein>
<evidence type="ECO:0000313" key="8">
    <source>
        <dbReference type="Proteomes" id="UP001318401"/>
    </source>
</evidence>
<dbReference type="Proteomes" id="UP001318401">
    <property type="component" value="Unassembled WGS sequence"/>
</dbReference>
<dbReference type="InterPro" id="IPR047939">
    <property type="entry name" value="BREX_1_PglX"/>
</dbReference>
<dbReference type="InterPro" id="IPR002052">
    <property type="entry name" value="DNA_methylase_N6_adenine_CS"/>
</dbReference>
<dbReference type="SUPFAM" id="SSF53335">
    <property type="entry name" value="S-adenosyl-L-methionine-dependent methyltransferases"/>
    <property type="match status" value="1"/>
</dbReference>
<dbReference type="Gene3D" id="3.40.50.150">
    <property type="entry name" value="Vaccinia Virus protein VP39"/>
    <property type="match status" value="1"/>
</dbReference>
<dbReference type="NCBIfam" id="NF033452">
    <property type="entry name" value="BREX_1_MTaseX"/>
    <property type="match status" value="1"/>
</dbReference>
<dbReference type="RefSeq" id="WP_125748590.1">
    <property type="nucleotide sequence ID" value="NZ_CP034367.1"/>
</dbReference>
<evidence type="ECO:0000256" key="1">
    <source>
        <dbReference type="ARBA" id="ARBA00011900"/>
    </source>
</evidence>
<keyword evidence="8" id="KW-1185">Reference proteome</keyword>
<dbReference type="PANTHER" id="PTHR33841:SF1">
    <property type="entry name" value="DNA METHYLTRANSFERASE A"/>
    <property type="match status" value="1"/>
</dbReference>
<reference evidence="7 8" key="1">
    <citation type="submission" date="2018-04" db="EMBL/GenBank/DDBJ databases">
        <authorList>
            <person name="Li G."/>
            <person name="Du W."/>
            <person name="Bai Y."/>
        </authorList>
    </citation>
    <scope>NUCLEOTIDE SEQUENCE [LARGE SCALE GENOMIC DNA]</scope>
    <source>
        <strain evidence="7 8">YYYZ-3</strain>
    </source>
</reference>
<dbReference type="EMBL" id="QDKN01000003">
    <property type="protein sequence ID" value="NPT30535.1"/>
    <property type="molecule type" value="Genomic_DNA"/>
</dbReference>
<evidence type="ECO:0000256" key="5">
    <source>
        <dbReference type="ARBA" id="ARBA00047942"/>
    </source>
</evidence>
<keyword evidence="4" id="KW-0949">S-adenosyl-L-methionine</keyword>
<feature type="domain" description="Type II methyltransferase M.TaqI-like" evidence="6">
    <location>
        <begin position="352"/>
        <end position="598"/>
    </location>
</feature>
<evidence type="ECO:0000256" key="4">
    <source>
        <dbReference type="ARBA" id="ARBA00022691"/>
    </source>
</evidence>
<keyword evidence="3" id="KW-0808">Transferase</keyword>
<evidence type="ECO:0000256" key="2">
    <source>
        <dbReference type="ARBA" id="ARBA00022603"/>
    </source>
</evidence>
<proteinExistence type="predicted"/>
<organism evidence="7 8">
    <name type="scientific">Vreelandella venusta</name>
    <dbReference type="NCBI Taxonomy" id="44935"/>
    <lineage>
        <taxon>Bacteria</taxon>
        <taxon>Pseudomonadati</taxon>
        <taxon>Pseudomonadota</taxon>
        <taxon>Gammaproteobacteria</taxon>
        <taxon>Oceanospirillales</taxon>
        <taxon>Halomonadaceae</taxon>
        <taxon>Vreelandella</taxon>
    </lineage>
</organism>
<name>A0ABX2B8V1_9GAMM</name>
<comment type="caution">
    <text evidence="7">The sequence shown here is derived from an EMBL/GenBank/DDBJ whole genome shotgun (WGS) entry which is preliminary data.</text>
</comment>
<evidence type="ECO:0000259" key="6">
    <source>
        <dbReference type="Pfam" id="PF07669"/>
    </source>
</evidence>
<evidence type="ECO:0000313" key="7">
    <source>
        <dbReference type="EMBL" id="NPT30535.1"/>
    </source>
</evidence>
<dbReference type="InterPro" id="IPR011639">
    <property type="entry name" value="MethylTrfase_TaqI-like_dom"/>
</dbReference>
<comment type="catalytic activity">
    <reaction evidence="5">
        <text>a 2'-deoxyadenosine in DNA + S-adenosyl-L-methionine = an N(6)-methyl-2'-deoxyadenosine in DNA + S-adenosyl-L-homocysteine + H(+)</text>
        <dbReference type="Rhea" id="RHEA:15197"/>
        <dbReference type="Rhea" id="RHEA-COMP:12418"/>
        <dbReference type="Rhea" id="RHEA-COMP:12419"/>
        <dbReference type="ChEBI" id="CHEBI:15378"/>
        <dbReference type="ChEBI" id="CHEBI:57856"/>
        <dbReference type="ChEBI" id="CHEBI:59789"/>
        <dbReference type="ChEBI" id="CHEBI:90615"/>
        <dbReference type="ChEBI" id="CHEBI:90616"/>
        <dbReference type="EC" id="2.1.1.72"/>
    </reaction>
</comment>
<dbReference type="PANTHER" id="PTHR33841">
    <property type="entry name" value="DNA METHYLTRANSFERASE YEEA-RELATED"/>
    <property type="match status" value="1"/>
</dbReference>
<dbReference type="InterPro" id="IPR029063">
    <property type="entry name" value="SAM-dependent_MTases_sf"/>
</dbReference>
<dbReference type="InterPro" id="IPR050953">
    <property type="entry name" value="N4_N6_ade-DNA_methylase"/>
</dbReference>
<dbReference type="PROSITE" id="PS00092">
    <property type="entry name" value="N6_MTASE"/>
    <property type="match status" value="1"/>
</dbReference>
<keyword evidence="2" id="KW-0489">Methyltransferase</keyword>
<dbReference type="Pfam" id="PF07669">
    <property type="entry name" value="Eco57I"/>
    <property type="match status" value="1"/>
</dbReference>
<evidence type="ECO:0000256" key="3">
    <source>
        <dbReference type="ARBA" id="ARBA00022679"/>
    </source>
</evidence>
<gene>
    <name evidence="7" type="primary">pglX</name>
    <name evidence="7" type="ORF">DDR56_08140</name>
</gene>
<dbReference type="PRINTS" id="PR00507">
    <property type="entry name" value="N12N6MTFRASE"/>
</dbReference>